<dbReference type="PANTHER" id="PTHR31806">
    <property type="entry name" value="PURINE-CYTOSINE PERMEASE FCY2-RELATED"/>
    <property type="match status" value="1"/>
</dbReference>
<dbReference type="Pfam" id="PF02133">
    <property type="entry name" value="Transp_cyt_pur"/>
    <property type="match status" value="1"/>
</dbReference>
<evidence type="ECO:0000256" key="3">
    <source>
        <dbReference type="ARBA" id="ARBA00022448"/>
    </source>
</evidence>
<feature type="transmembrane region" description="Helical" evidence="8">
    <location>
        <begin position="407"/>
        <end position="431"/>
    </location>
</feature>
<proteinExistence type="inferred from homology"/>
<evidence type="ECO:0000256" key="4">
    <source>
        <dbReference type="ARBA" id="ARBA00022692"/>
    </source>
</evidence>
<evidence type="ECO:0000256" key="5">
    <source>
        <dbReference type="ARBA" id="ARBA00022989"/>
    </source>
</evidence>
<comment type="caution">
    <text evidence="9">The sequence shown here is derived from an EMBL/GenBank/DDBJ whole genome shotgun (WGS) entry which is preliminary data.</text>
</comment>
<feature type="transmembrane region" description="Helical" evidence="8">
    <location>
        <begin position="145"/>
        <end position="166"/>
    </location>
</feature>
<keyword evidence="6 8" id="KW-0472">Membrane</keyword>
<feature type="transmembrane region" description="Helical" evidence="8">
    <location>
        <begin position="362"/>
        <end position="386"/>
    </location>
</feature>
<keyword evidence="5 8" id="KW-1133">Transmembrane helix</keyword>
<feature type="transmembrane region" description="Helical" evidence="8">
    <location>
        <begin position="339"/>
        <end position="356"/>
    </location>
</feature>
<feature type="region of interest" description="Disordered" evidence="7">
    <location>
        <begin position="1"/>
        <end position="24"/>
    </location>
</feature>
<dbReference type="InterPro" id="IPR026030">
    <property type="entry name" value="Pur-cyt_permease_Fcy2/21/22"/>
</dbReference>
<evidence type="ECO:0000256" key="2">
    <source>
        <dbReference type="ARBA" id="ARBA00008974"/>
    </source>
</evidence>
<protein>
    <submittedName>
        <fullName evidence="9">Purine-cytosine permease family protein</fullName>
    </submittedName>
</protein>
<reference evidence="10" key="1">
    <citation type="journal article" date="2019" name="Int. J. Syst. Evol. Microbiol.">
        <title>The Global Catalogue of Microorganisms (GCM) 10K type strain sequencing project: providing services to taxonomists for standard genome sequencing and annotation.</title>
        <authorList>
            <consortium name="The Broad Institute Genomics Platform"/>
            <consortium name="The Broad Institute Genome Sequencing Center for Infectious Disease"/>
            <person name="Wu L."/>
            <person name="Ma J."/>
        </authorList>
    </citation>
    <scope>NUCLEOTIDE SEQUENCE [LARGE SCALE GENOMIC DNA]</scope>
    <source>
        <strain evidence="10">WLHS5</strain>
    </source>
</reference>
<dbReference type="Gene3D" id="1.10.4160.10">
    <property type="entry name" value="Hydantoin permease"/>
    <property type="match status" value="1"/>
</dbReference>
<evidence type="ECO:0000256" key="7">
    <source>
        <dbReference type="SAM" id="MobiDB-lite"/>
    </source>
</evidence>
<evidence type="ECO:0000313" key="10">
    <source>
        <dbReference type="Proteomes" id="UP001596504"/>
    </source>
</evidence>
<dbReference type="EMBL" id="JBHTCJ010000019">
    <property type="protein sequence ID" value="MFC7344778.1"/>
    <property type="molecule type" value="Genomic_DNA"/>
</dbReference>
<dbReference type="InterPro" id="IPR001248">
    <property type="entry name" value="Pur-cyt_permease"/>
</dbReference>
<feature type="transmembrane region" description="Helical" evidence="8">
    <location>
        <begin position="295"/>
        <end position="319"/>
    </location>
</feature>
<feature type="transmembrane region" description="Helical" evidence="8">
    <location>
        <begin position="451"/>
        <end position="471"/>
    </location>
</feature>
<organism evidence="9 10">
    <name type="scientific">Saccharopolyspora griseoalba</name>
    <dbReference type="NCBI Taxonomy" id="1431848"/>
    <lineage>
        <taxon>Bacteria</taxon>
        <taxon>Bacillati</taxon>
        <taxon>Actinomycetota</taxon>
        <taxon>Actinomycetes</taxon>
        <taxon>Pseudonocardiales</taxon>
        <taxon>Pseudonocardiaceae</taxon>
        <taxon>Saccharopolyspora</taxon>
    </lineage>
</organism>
<feature type="transmembrane region" description="Helical" evidence="8">
    <location>
        <begin position="210"/>
        <end position="232"/>
    </location>
</feature>
<feature type="transmembrane region" description="Helical" evidence="8">
    <location>
        <begin position="175"/>
        <end position="195"/>
    </location>
</feature>
<evidence type="ECO:0000256" key="8">
    <source>
        <dbReference type="SAM" id="Phobius"/>
    </source>
</evidence>
<dbReference type="Proteomes" id="UP001596504">
    <property type="component" value="Unassembled WGS sequence"/>
</dbReference>
<evidence type="ECO:0000256" key="1">
    <source>
        <dbReference type="ARBA" id="ARBA00004141"/>
    </source>
</evidence>
<keyword evidence="4 8" id="KW-0812">Transmembrane</keyword>
<dbReference type="PIRSF" id="PIRSF002744">
    <property type="entry name" value="Pur-cyt_permease"/>
    <property type="match status" value="1"/>
</dbReference>
<gene>
    <name evidence="9" type="ORF">ACFQRI_25500</name>
</gene>
<name>A0ABW2LQI9_9PSEU</name>
<dbReference type="PANTHER" id="PTHR31806:SF1">
    <property type="entry name" value="PURINE-CYTOSINE PERMEASE FCY2-RELATED"/>
    <property type="match status" value="1"/>
</dbReference>
<evidence type="ECO:0000256" key="6">
    <source>
        <dbReference type="ARBA" id="ARBA00023136"/>
    </source>
</evidence>
<sequence length="580" mass="61646">MQRSDPPKATQVEQHGVEPIPDGERTARPFDLFRLSFGGANTIATVVLGSFPIVFGMSFLQGALATVLGLLAGALVLAPMSLFGPRNGTSNAVSSSAHLGVEGRVVGSFLSLLTAFAFFAISVWSSGDVLVGGLHRAVGLPQSDVSLAVAYALVALLVLAVCIYGFRFMLLVNKIAVVAATLLFLLGVVAFAGAFDPGYAGTIHPGDPDFWPAFVSSALIVMSNPVSFGAFLGDWARYIPRSTPAHRVLGATFLAQLATLIPFGFGLVTTTIIAAEQPGLFADGSYAAGLLAISPAWYFLPVCLIAIIGGLSTGTTALYGTGLDFSSVFPRFSRVRSTVLIGTAAIAVIFVGRFVFDVVATITTFATLIVTCTAPWMVVMMLGWVVRRGWYDSDSLQVFNRRQRGGRYWFSGGWNWRGLAAWLVAAALGIAATNLQGQFVGPLAHLAPVDISIPLVLGAAAVLYLVLLFAFPEPRDAFGPLGPRLVPAGARAHPDHLDRARRIRTDGALIRGTGTSRLRPRRWTAAWPPPADRGFPHPEHDNGGDRVVLADQHRAAPVSTIPVRIRAEPKLVVDRRLSLG</sequence>
<dbReference type="RefSeq" id="WP_380672898.1">
    <property type="nucleotide sequence ID" value="NZ_JBHTCJ010000019.1"/>
</dbReference>
<feature type="transmembrane region" description="Helical" evidence="8">
    <location>
        <begin position="63"/>
        <end position="84"/>
    </location>
</feature>
<accession>A0ABW2LQI9</accession>
<feature type="transmembrane region" description="Helical" evidence="8">
    <location>
        <begin position="105"/>
        <end position="125"/>
    </location>
</feature>
<feature type="transmembrane region" description="Helical" evidence="8">
    <location>
        <begin position="35"/>
        <end position="57"/>
    </location>
</feature>
<comment type="similarity">
    <text evidence="2">Belongs to the purine-cytosine permease (2.A.39) family.</text>
</comment>
<comment type="subcellular location">
    <subcellularLocation>
        <location evidence="1">Membrane</location>
        <topology evidence="1">Multi-pass membrane protein</topology>
    </subcellularLocation>
</comment>
<feature type="transmembrane region" description="Helical" evidence="8">
    <location>
        <begin position="253"/>
        <end position="275"/>
    </location>
</feature>
<keyword evidence="10" id="KW-1185">Reference proteome</keyword>
<keyword evidence="3" id="KW-0813">Transport</keyword>
<evidence type="ECO:0000313" key="9">
    <source>
        <dbReference type="EMBL" id="MFC7344778.1"/>
    </source>
</evidence>